<dbReference type="Gene3D" id="3.90.1580.10">
    <property type="entry name" value="paralog of FGE (formylglycine-generating enzyme)"/>
    <property type="match status" value="1"/>
</dbReference>
<sequence>MEEAGCSNAYRNSIGIEFIRIPEGEFNMGSQIDENNWYDNEKPVHRINIGKAFYLSRFLITQKQWVEIMGHNPSKFAGDTHPVDRISWNDAQEFIKKLNEKEGTDNYRLPSEAEWEYACRAGTTTKYSFGDSVSELYEYCYYGNFDIGSHPVGQKEPNPWGLYDMHGNLWEWVQDIYHDSYKGATADGSSREDTDRSCKVMRVLRGGSWQTSAAGCRSASRYYYPPVTRRNSSRVGLRLAREI</sequence>
<dbReference type="PANTHER" id="PTHR23150:SF19">
    <property type="entry name" value="FORMYLGLYCINE-GENERATING ENZYME"/>
    <property type="match status" value="1"/>
</dbReference>
<reference evidence="2 3" key="1">
    <citation type="submission" date="2017-11" db="EMBL/GenBank/DDBJ databases">
        <title>Isolation and Characterization of Methanogenic Archaea from Saline Meromictic Lake at Siberia.</title>
        <authorList>
            <person name="Shen Y."/>
            <person name="Huang H.-H."/>
            <person name="Lai M.-C."/>
            <person name="Chen S.-C."/>
        </authorList>
    </citation>
    <scope>NUCLEOTIDE SEQUENCE [LARGE SCALE GENOMIC DNA]</scope>
    <source>
        <strain evidence="2 3">SY-01</strain>
    </source>
</reference>
<dbReference type="Pfam" id="PF03781">
    <property type="entry name" value="FGE-sulfatase"/>
    <property type="match status" value="1"/>
</dbReference>
<organism evidence="2 3">
    <name type="scientific">Methanolobus halotolerans</name>
    <dbReference type="NCBI Taxonomy" id="2052935"/>
    <lineage>
        <taxon>Archaea</taxon>
        <taxon>Methanobacteriati</taxon>
        <taxon>Methanobacteriota</taxon>
        <taxon>Stenosarchaea group</taxon>
        <taxon>Methanomicrobia</taxon>
        <taxon>Methanosarcinales</taxon>
        <taxon>Methanosarcinaceae</taxon>
        <taxon>Methanolobus</taxon>
    </lineage>
</organism>
<dbReference type="InterPro" id="IPR051043">
    <property type="entry name" value="Sulfatase_Mod_Factor_Kinase"/>
</dbReference>
<dbReference type="OrthoDB" id="136349at2157"/>
<dbReference type="InterPro" id="IPR005532">
    <property type="entry name" value="SUMF_dom"/>
</dbReference>
<feature type="domain" description="Sulfatase-modifying factor enzyme-like" evidence="1">
    <location>
        <begin position="17"/>
        <end position="241"/>
    </location>
</feature>
<proteinExistence type="predicted"/>
<dbReference type="EMBL" id="PGGK01000008">
    <property type="protein sequence ID" value="TGC08715.1"/>
    <property type="molecule type" value="Genomic_DNA"/>
</dbReference>
<comment type="caution">
    <text evidence="2">The sequence shown here is derived from an EMBL/GenBank/DDBJ whole genome shotgun (WGS) entry which is preliminary data.</text>
</comment>
<evidence type="ECO:0000313" key="2">
    <source>
        <dbReference type="EMBL" id="TGC08715.1"/>
    </source>
</evidence>
<dbReference type="InterPro" id="IPR042095">
    <property type="entry name" value="SUMF_sf"/>
</dbReference>
<dbReference type="Proteomes" id="UP000297295">
    <property type="component" value="Unassembled WGS sequence"/>
</dbReference>
<dbReference type="GO" id="GO:0120147">
    <property type="term" value="F:formylglycine-generating oxidase activity"/>
    <property type="evidence" value="ECO:0007669"/>
    <property type="project" value="TreeGrafter"/>
</dbReference>
<gene>
    <name evidence="2" type="ORF">CUN85_08545</name>
</gene>
<dbReference type="SUPFAM" id="SSF56436">
    <property type="entry name" value="C-type lectin-like"/>
    <property type="match status" value="1"/>
</dbReference>
<dbReference type="AlphaFoldDB" id="A0A4E0PYG6"/>
<keyword evidence="3" id="KW-1185">Reference proteome</keyword>
<dbReference type="RefSeq" id="WP_135389899.1">
    <property type="nucleotide sequence ID" value="NZ_PGGK01000008.1"/>
</dbReference>
<dbReference type="InterPro" id="IPR016187">
    <property type="entry name" value="CTDL_fold"/>
</dbReference>
<evidence type="ECO:0000259" key="1">
    <source>
        <dbReference type="Pfam" id="PF03781"/>
    </source>
</evidence>
<name>A0A4E0PYG6_9EURY</name>
<evidence type="ECO:0000313" key="3">
    <source>
        <dbReference type="Proteomes" id="UP000297295"/>
    </source>
</evidence>
<protein>
    <submittedName>
        <fullName evidence="2">Formylglycine-generating enzyme family protein</fullName>
    </submittedName>
</protein>
<dbReference type="PANTHER" id="PTHR23150">
    <property type="entry name" value="SULFATASE MODIFYING FACTOR 1, 2"/>
    <property type="match status" value="1"/>
</dbReference>
<accession>A0A4E0PYG6</accession>